<keyword evidence="3" id="KW-0378">Hydrolase</keyword>
<evidence type="ECO:0000256" key="1">
    <source>
        <dbReference type="SAM" id="Phobius"/>
    </source>
</evidence>
<feature type="transmembrane region" description="Helical" evidence="1">
    <location>
        <begin position="118"/>
        <end position="142"/>
    </location>
</feature>
<protein>
    <submittedName>
        <fullName evidence="3">Membrane protease YdiL (CAAX protease family)</fullName>
    </submittedName>
</protein>
<dbReference type="Pfam" id="PF02517">
    <property type="entry name" value="Rce1-like"/>
    <property type="match status" value="1"/>
</dbReference>
<evidence type="ECO:0000259" key="2">
    <source>
        <dbReference type="Pfam" id="PF02517"/>
    </source>
</evidence>
<feature type="transmembrane region" description="Helical" evidence="1">
    <location>
        <begin position="154"/>
        <end position="173"/>
    </location>
</feature>
<proteinExistence type="predicted"/>
<keyword evidence="1" id="KW-0812">Transmembrane</keyword>
<feature type="transmembrane region" description="Helical" evidence="1">
    <location>
        <begin position="179"/>
        <end position="200"/>
    </location>
</feature>
<keyword evidence="1" id="KW-1133">Transmembrane helix</keyword>
<dbReference type="EMBL" id="JBEPMA010000003">
    <property type="protein sequence ID" value="MET3617148.1"/>
    <property type="molecule type" value="Genomic_DNA"/>
</dbReference>
<feature type="transmembrane region" description="Helical" evidence="1">
    <location>
        <begin position="76"/>
        <end position="98"/>
    </location>
</feature>
<dbReference type="GO" id="GO:0008233">
    <property type="term" value="F:peptidase activity"/>
    <property type="evidence" value="ECO:0007669"/>
    <property type="project" value="UniProtKB-KW"/>
</dbReference>
<organism evidence="3 4">
    <name type="scientific">Peptoniphilus olsenii</name>
    <dbReference type="NCBI Taxonomy" id="411570"/>
    <lineage>
        <taxon>Bacteria</taxon>
        <taxon>Bacillati</taxon>
        <taxon>Bacillota</taxon>
        <taxon>Tissierellia</taxon>
        <taxon>Tissierellales</taxon>
        <taxon>Peptoniphilaceae</taxon>
        <taxon>Peptoniphilus</taxon>
    </lineage>
</organism>
<feature type="domain" description="CAAX prenyl protease 2/Lysostaphin resistance protein A-like" evidence="2">
    <location>
        <begin position="117"/>
        <end position="215"/>
    </location>
</feature>
<gene>
    <name evidence="3" type="ORF">ABID14_000776</name>
</gene>
<keyword evidence="1" id="KW-0472">Membrane</keyword>
<keyword evidence="4" id="KW-1185">Reference proteome</keyword>
<name>A0ABV2J960_9FIRM</name>
<feature type="transmembrane region" description="Helical" evidence="1">
    <location>
        <begin position="207"/>
        <end position="226"/>
    </location>
</feature>
<sequence length="228" mass="25988">MKRDYPIIESPTSRWILGFLLSILSFILVAFLSYFLKIDNMILNAVILSTIGIVSLFIIDRDFVKKVFKPLKPKDIIFILVGVVIMFVSIVISSIVMTNIDMDVSTNPIFGLIDEGNIVEFFISSVIQFITEEIIFIIPFLFVMNKFDFKSEKLKIIVAVIVSSVIFGLMHLSTYNFNFLQAILIISIIRIGLTMSYIISKNLTVTYLVHIIYDWGIILIGMKYAVGF</sequence>
<keyword evidence="3" id="KW-0645">Protease</keyword>
<comment type="caution">
    <text evidence="3">The sequence shown here is derived from an EMBL/GenBank/DDBJ whole genome shotgun (WGS) entry which is preliminary data.</text>
</comment>
<feature type="transmembrane region" description="Helical" evidence="1">
    <location>
        <begin position="12"/>
        <end position="36"/>
    </location>
</feature>
<dbReference type="InterPro" id="IPR003675">
    <property type="entry name" value="Rce1/LyrA-like_dom"/>
</dbReference>
<dbReference type="Proteomes" id="UP001549162">
    <property type="component" value="Unassembled WGS sequence"/>
</dbReference>
<dbReference type="RefSeq" id="WP_354367312.1">
    <property type="nucleotide sequence ID" value="NZ_JBEPMA010000003.1"/>
</dbReference>
<evidence type="ECO:0000313" key="4">
    <source>
        <dbReference type="Proteomes" id="UP001549162"/>
    </source>
</evidence>
<reference evidence="3 4" key="1">
    <citation type="submission" date="2024-06" db="EMBL/GenBank/DDBJ databases">
        <title>Genomic Encyclopedia of Type Strains, Phase IV (KMG-IV): sequencing the most valuable type-strain genomes for metagenomic binning, comparative biology and taxonomic classification.</title>
        <authorList>
            <person name="Goeker M."/>
        </authorList>
    </citation>
    <scope>NUCLEOTIDE SEQUENCE [LARGE SCALE GENOMIC DNA]</scope>
    <source>
        <strain evidence="3 4">DSM 21460</strain>
    </source>
</reference>
<accession>A0ABV2J960</accession>
<evidence type="ECO:0000313" key="3">
    <source>
        <dbReference type="EMBL" id="MET3617148.1"/>
    </source>
</evidence>
<feature type="transmembrane region" description="Helical" evidence="1">
    <location>
        <begin position="42"/>
        <end position="64"/>
    </location>
</feature>
<dbReference type="GO" id="GO:0006508">
    <property type="term" value="P:proteolysis"/>
    <property type="evidence" value="ECO:0007669"/>
    <property type="project" value="UniProtKB-KW"/>
</dbReference>